<reference evidence="2 3" key="1">
    <citation type="submission" date="2019-09" db="EMBL/GenBank/DDBJ databases">
        <title>Gimesia benthica sp. nov., a novel bacterium isolated from deep-sea water of the Northwest Indian Ocean.</title>
        <authorList>
            <person name="Dai X."/>
        </authorList>
    </citation>
    <scope>NUCLEOTIDE SEQUENCE [LARGE SCALE GENOMIC DNA]</scope>
    <source>
        <strain evidence="2 3">E7</strain>
    </source>
</reference>
<dbReference type="InterPro" id="IPR010359">
    <property type="entry name" value="IrrE_HExxH"/>
</dbReference>
<dbReference type="Proteomes" id="UP000427281">
    <property type="component" value="Chromosome"/>
</dbReference>
<proteinExistence type="predicted"/>
<dbReference type="EMBL" id="CP043930">
    <property type="protein sequence ID" value="QGQ25807.1"/>
    <property type="molecule type" value="Genomic_DNA"/>
</dbReference>
<accession>A0A6I6AHD4</accession>
<evidence type="ECO:0000259" key="1">
    <source>
        <dbReference type="Pfam" id="PF06114"/>
    </source>
</evidence>
<dbReference type="AlphaFoldDB" id="A0A6I6AHD4"/>
<dbReference type="Pfam" id="PF06114">
    <property type="entry name" value="Peptidase_M78"/>
    <property type="match status" value="1"/>
</dbReference>
<dbReference type="RefSeq" id="WP_155366403.1">
    <property type="nucleotide sequence ID" value="NZ_CP043930.1"/>
</dbReference>
<protein>
    <submittedName>
        <fullName evidence="2">ImmA/IrrE family metallo-endopeptidase</fullName>
    </submittedName>
</protein>
<name>A0A6I6AHD4_9PLAN</name>
<dbReference type="KEGG" id="gim:F1728_25415"/>
<dbReference type="Gene3D" id="1.10.10.2910">
    <property type="match status" value="1"/>
</dbReference>
<feature type="domain" description="IrrE N-terminal-like" evidence="1">
    <location>
        <begin position="32"/>
        <end position="141"/>
    </location>
</feature>
<dbReference type="InterPro" id="IPR052345">
    <property type="entry name" value="Rad_response_metalloprotease"/>
</dbReference>
<keyword evidence="3" id="KW-1185">Reference proteome</keyword>
<sequence length="286" mass="31876">MNSKLLEQEAEWVASNVTKAFTELPVDPFGLADSHNIVVQAKPSSSSGVSGYLIRVGDQFGIQYATHIKVEGFKRFTVAHELGHYFLPGHPEHLFPNGEGIHHSMSGFISSDKFERQADFFAAALLMPRDLFLGALRRAGDGFEGIETLAETCVTSITATAIRYTKFAEDPVAVVVSSGNQVDYCFMSEALRDLPRIEWLKKGTVLPASATAKFNTNFENIEEARRVEGYTWLNEWFEGAPEVEMKEDVVGLGSYGRTLTVLHTSEALAEDVEEEDDDYRFSPYRM</sequence>
<evidence type="ECO:0000313" key="2">
    <source>
        <dbReference type="EMBL" id="QGQ25807.1"/>
    </source>
</evidence>
<organism evidence="2 3">
    <name type="scientific">Gimesia benthica</name>
    <dbReference type="NCBI Taxonomy" id="2608982"/>
    <lineage>
        <taxon>Bacteria</taxon>
        <taxon>Pseudomonadati</taxon>
        <taxon>Planctomycetota</taxon>
        <taxon>Planctomycetia</taxon>
        <taxon>Planctomycetales</taxon>
        <taxon>Planctomycetaceae</taxon>
        <taxon>Gimesia</taxon>
    </lineage>
</organism>
<dbReference type="PANTHER" id="PTHR43236:SF1">
    <property type="entry name" value="BLL7220 PROTEIN"/>
    <property type="match status" value="1"/>
</dbReference>
<evidence type="ECO:0000313" key="3">
    <source>
        <dbReference type="Proteomes" id="UP000427281"/>
    </source>
</evidence>
<gene>
    <name evidence="2" type="ORF">F1728_25415</name>
</gene>
<dbReference type="PANTHER" id="PTHR43236">
    <property type="entry name" value="ANTITOXIN HIGA1"/>
    <property type="match status" value="1"/>
</dbReference>